<dbReference type="EMBL" id="BGPR01000236">
    <property type="protein sequence ID" value="GBM06944.1"/>
    <property type="molecule type" value="Genomic_DNA"/>
</dbReference>
<gene>
    <name evidence="1" type="ORF">AVEN_239652_1</name>
</gene>
<name>A0A4Y2CSV9_ARAVE</name>
<evidence type="ECO:0000313" key="2">
    <source>
        <dbReference type="Proteomes" id="UP000499080"/>
    </source>
</evidence>
<dbReference type="Proteomes" id="UP000499080">
    <property type="component" value="Unassembled WGS sequence"/>
</dbReference>
<keyword evidence="2" id="KW-1185">Reference proteome</keyword>
<organism evidence="1 2">
    <name type="scientific">Araneus ventricosus</name>
    <name type="common">Orbweaver spider</name>
    <name type="synonym">Epeira ventricosa</name>
    <dbReference type="NCBI Taxonomy" id="182803"/>
    <lineage>
        <taxon>Eukaryota</taxon>
        <taxon>Metazoa</taxon>
        <taxon>Ecdysozoa</taxon>
        <taxon>Arthropoda</taxon>
        <taxon>Chelicerata</taxon>
        <taxon>Arachnida</taxon>
        <taxon>Araneae</taxon>
        <taxon>Araneomorphae</taxon>
        <taxon>Entelegynae</taxon>
        <taxon>Araneoidea</taxon>
        <taxon>Araneidae</taxon>
        <taxon>Araneus</taxon>
    </lineage>
</organism>
<proteinExistence type="predicted"/>
<protein>
    <submittedName>
        <fullName evidence="1">Uncharacterized protein</fullName>
    </submittedName>
</protein>
<evidence type="ECO:0000313" key="1">
    <source>
        <dbReference type="EMBL" id="GBM06944.1"/>
    </source>
</evidence>
<dbReference type="AlphaFoldDB" id="A0A4Y2CSV9"/>
<sequence>MENVRYMLCNILQKQDLYLFVDENKSLEILMKFVKFSRINVSLWKLQKLNVLTSRPFQTTYEGYFGTNLVILNHGQMTGTTPDLALHFGFRTTPAGRFSPWLLNTTDLRWNRVSGYEPSGSKAVSPYR</sequence>
<accession>A0A4Y2CSV9</accession>
<reference evidence="1 2" key="1">
    <citation type="journal article" date="2019" name="Sci. Rep.">
        <title>Orb-weaving spider Araneus ventricosus genome elucidates the spidroin gene catalogue.</title>
        <authorList>
            <person name="Kono N."/>
            <person name="Nakamura H."/>
            <person name="Ohtoshi R."/>
            <person name="Moran D.A.P."/>
            <person name="Shinohara A."/>
            <person name="Yoshida Y."/>
            <person name="Fujiwara M."/>
            <person name="Mori M."/>
            <person name="Tomita M."/>
            <person name="Arakawa K."/>
        </authorList>
    </citation>
    <scope>NUCLEOTIDE SEQUENCE [LARGE SCALE GENOMIC DNA]</scope>
</reference>
<comment type="caution">
    <text evidence="1">The sequence shown here is derived from an EMBL/GenBank/DDBJ whole genome shotgun (WGS) entry which is preliminary data.</text>
</comment>